<keyword evidence="1" id="KW-0732">Signal</keyword>
<evidence type="ECO:0008006" key="4">
    <source>
        <dbReference type="Google" id="ProtNLM"/>
    </source>
</evidence>
<name>A0A542ZA43_RARFA</name>
<dbReference type="Proteomes" id="UP000315389">
    <property type="component" value="Unassembled WGS sequence"/>
</dbReference>
<gene>
    <name evidence="2" type="ORF">FB461_2291</name>
</gene>
<feature type="chain" id="PRO_5021746963" description="Ig-like domain-containing protein" evidence="1">
    <location>
        <begin position="43"/>
        <end position="639"/>
    </location>
</feature>
<keyword evidence="3" id="KW-1185">Reference proteome</keyword>
<dbReference type="OrthoDB" id="614750at2"/>
<reference evidence="2 3" key="1">
    <citation type="submission" date="2019-06" db="EMBL/GenBank/DDBJ databases">
        <title>Sequencing the genomes of 1000 actinobacteria strains.</title>
        <authorList>
            <person name="Klenk H.-P."/>
        </authorList>
    </citation>
    <scope>NUCLEOTIDE SEQUENCE [LARGE SCALE GENOMIC DNA]</scope>
    <source>
        <strain evidence="2 3">DSM 4813</strain>
    </source>
</reference>
<organism evidence="2 3">
    <name type="scientific">Rarobacter faecitabidus</name>
    <dbReference type="NCBI Taxonomy" id="13243"/>
    <lineage>
        <taxon>Bacteria</taxon>
        <taxon>Bacillati</taxon>
        <taxon>Actinomycetota</taxon>
        <taxon>Actinomycetes</taxon>
        <taxon>Micrococcales</taxon>
        <taxon>Rarobacteraceae</taxon>
        <taxon>Rarobacter</taxon>
    </lineage>
</organism>
<proteinExistence type="predicted"/>
<evidence type="ECO:0000313" key="3">
    <source>
        <dbReference type="Proteomes" id="UP000315389"/>
    </source>
</evidence>
<dbReference type="EMBL" id="VFOS01000005">
    <property type="protein sequence ID" value="TQL57171.1"/>
    <property type="molecule type" value="Genomic_DNA"/>
</dbReference>
<sequence>MNSPKVSRRTRQGSLLRKTLVLASAGAVALGLGAVATAPAQAATAPPVTANWLDYYFNNKGIGGDAAGDAPHFEGGKGFHRSNLVTGGLGFGSEQSHPSDSTLKYWMGGENVGPFLDNIESAGQTIDTSAALGSGAVISATKIAFVWSAHNASDIGGPVSFTLKYANNTQQTVQRTAPDWCSDGNADNVQVASRQPRYGDNVNCTIFATTPIALTGTLDSIVLPSSDRVHVFAIASNADTSNAKFTIDSSLTLPASVHYGDTIQPTIDWGAEIPPSISGAWYLNGAVLSESRAQLVVPSSWVGKTVSYAVTIKKPGLRSRAFISNEVLVEPGALSTTVAPTLTGLPRVGDTLVVDAGQYAAPSQDPAVVGIAIQWLADSVPIPGATSAQYIPVAADTGKKISARITASKLGFNDVVTTTAQTTAVIAANVNPFPTEPGQPTEPTPQPALIAIRTPASTGGTVRVGATVKASAGTYEPAGAAISYRWLRGASVIPGAAKATYTIQPADLGKVISVEIHATASGRQPITQVKTLGVTASGVISASKSKVVIGKKTVKSATKPRVGQKMTVRIAKAQTPGAKATTSIQWYANGKKVSGKAGKKATLKVSKKLRGKRLQARVTYKATGYTAKTVKTVVSGKVR</sequence>
<dbReference type="RefSeq" id="WP_142122154.1">
    <property type="nucleotide sequence ID" value="NZ_BAAASV010000002.1"/>
</dbReference>
<evidence type="ECO:0000313" key="2">
    <source>
        <dbReference type="EMBL" id="TQL57171.1"/>
    </source>
</evidence>
<feature type="signal peptide" evidence="1">
    <location>
        <begin position="1"/>
        <end position="42"/>
    </location>
</feature>
<dbReference type="AlphaFoldDB" id="A0A542ZA43"/>
<protein>
    <recommendedName>
        <fullName evidence="4">Ig-like domain-containing protein</fullName>
    </recommendedName>
</protein>
<dbReference type="Gene3D" id="2.60.40.2700">
    <property type="match status" value="3"/>
</dbReference>
<accession>A0A542ZA43</accession>
<comment type="caution">
    <text evidence="2">The sequence shown here is derived from an EMBL/GenBank/DDBJ whole genome shotgun (WGS) entry which is preliminary data.</text>
</comment>
<evidence type="ECO:0000256" key="1">
    <source>
        <dbReference type="SAM" id="SignalP"/>
    </source>
</evidence>